<dbReference type="Proteomes" id="UP000823922">
    <property type="component" value="Unassembled WGS sequence"/>
</dbReference>
<accession>A0A9D2QJI5</accession>
<organism evidence="1 2">
    <name type="scientific">Candidatus Eisenbergiella intestinigallinarum</name>
    <dbReference type="NCBI Taxonomy" id="2838549"/>
    <lineage>
        <taxon>Bacteria</taxon>
        <taxon>Bacillati</taxon>
        <taxon>Bacillota</taxon>
        <taxon>Clostridia</taxon>
        <taxon>Lachnospirales</taxon>
        <taxon>Lachnospiraceae</taxon>
        <taxon>Eisenbergiella</taxon>
    </lineage>
</organism>
<reference evidence="1" key="1">
    <citation type="journal article" date="2021" name="PeerJ">
        <title>Extensive microbial diversity within the chicken gut microbiome revealed by metagenomics and culture.</title>
        <authorList>
            <person name="Gilroy R."/>
            <person name="Ravi A."/>
            <person name="Getino M."/>
            <person name="Pursley I."/>
            <person name="Horton D.L."/>
            <person name="Alikhan N.F."/>
            <person name="Baker D."/>
            <person name="Gharbi K."/>
            <person name="Hall N."/>
            <person name="Watson M."/>
            <person name="Adriaenssens E.M."/>
            <person name="Foster-Nyarko E."/>
            <person name="Jarju S."/>
            <person name="Secka A."/>
            <person name="Antonio M."/>
            <person name="Oren A."/>
            <person name="Chaudhuri R.R."/>
            <person name="La Ragione R."/>
            <person name="Hildebrand F."/>
            <person name="Pallen M.J."/>
        </authorList>
    </citation>
    <scope>NUCLEOTIDE SEQUENCE</scope>
    <source>
        <strain evidence="1">ChiBcec1-1630</strain>
    </source>
</reference>
<reference evidence="1" key="2">
    <citation type="submission" date="2021-04" db="EMBL/GenBank/DDBJ databases">
        <authorList>
            <person name="Gilroy R."/>
        </authorList>
    </citation>
    <scope>NUCLEOTIDE SEQUENCE</scope>
    <source>
        <strain evidence="1">ChiBcec1-1630</strain>
    </source>
</reference>
<dbReference type="Gene3D" id="3.20.20.190">
    <property type="entry name" value="Phosphatidylinositol (PI) phosphodiesterase"/>
    <property type="match status" value="1"/>
</dbReference>
<dbReference type="InterPro" id="IPR017946">
    <property type="entry name" value="PLC-like_Pdiesterase_TIM-brl"/>
</dbReference>
<gene>
    <name evidence="1" type="ORF">H9926_11820</name>
</gene>
<dbReference type="EMBL" id="DWVS01000301">
    <property type="protein sequence ID" value="HJC88689.1"/>
    <property type="molecule type" value="Genomic_DNA"/>
</dbReference>
<dbReference type="SUPFAM" id="SSF51695">
    <property type="entry name" value="PLC-like phosphodiesterases"/>
    <property type="match status" value="1"/>
</dbReference>
<evidence type="ECO:0000313" key="1">
    <source>
        <dbReference type="EMBL" id="HJC88689.1"/>
    </source>
</evidence>
<comment type="caution">
    <text evidence="1">The sequence shown here is derived from an EMBL/GenBank/DDBJ whole genome shotgun (WGS) entry which is preliminary data.</text>
</comment>
<evidence type="ECO:0000313" key="2">
    <source>
        <dbReference type="Proteomes" id="UP000823922"/>
    </source>
</evidence>
<dbReference type="GO" id="GO:0008081">
    <property type="term" value="F:phosphoric diester hydrolase activity"/>
    <property type="evidence" value="ECO:0007669"/>
    <property type="project" value="InterPro"/>
</dbReference>
<proteinExistence type="predicted"/>
<sequence length="168" mass="19857">LEEAFRMIQGVPKKKINCDLKQKGLEEEIYRLALEHEMERRLIFTGDVNPELFRKGSCVFPTVAWYANFEVFRPGLYRQMESEEGRARVKEALPEVLDEMKGYETAGLNWHYSLVEQVLDLAEEKGIGISVWTVDEEELQRKFLRKHVDNITTRRLKQLITIRNEERL</sequence>
<protein>
    <submittedName>
        <fullName evidence="1">Uncharacterized protein</fullName>
    </submittedName>
</protein>
<name>A0A9D2QJI5_9FIRM</name>
<feature type="non-terminal residue" evidence="1">
    <location>
        <position position="1"/>
    </location>
</feature>
<dbReference type="AlphaFoldDB" id="A0A9D2QJI5"/>
<dbReference type="GO" id="GO:0006629">
    <property type="term" value="P:lipid metabolic process"/>
    <property type="evidence" value="ECO:0007669"/>
    <property type="project" value="InterPro"/>
</dbReference>